<protein>
    <recommendedName>
        <fullName evidence="5">Secreted protein</fullName>
    </recommendedName>
</protein>
<feature type="compositionally biased region" description="Basic and acidic residues" evidence="1">
    <location>
        <begin position="122"/>
        <end position="132"/>
    </location>
</feature>
<dbReference type="RefSeq" id="WP_146570446.1">
    <property type="nucleotide sequence ID" value="NZ_CP042306.1"/>
</dbReference>
<feature type="signal peptide" evidence="2">
    <location>
        <begin position="1"/>
        <end position="20"/>
    </location>
</feature>
<keyword evidence="2" id="KW-0732">Signal</keyword>
<evidence type="ECO:0000256" key="1">
    <source>
        <dbReference type="SAM" id="MobiDB-lite"/>
    </source>
</evidence>
<name>A0A5B8LHE9_9SPHN</name>
<accession>A0A5B8LHE9</accession>
<dbReference type="EMBL" id="CP042306">
    <property type="protein sequence ID" value="QDZ07225.1"/>
    <property type="molecule type" value="Genomic_DNA"/>
</dbReference>
<evidence type="ECO:0000256" key="2">
    <source>
        <dbReference type="SAM" id="SignalP"/>
    </source>
</evidence>
<evidence type="ECO:0000313" key="4">
    <source>
        <dbReference type="Proteomes" id="UP000315673"/>
    </source>
</evidence>
<feature type="region of interest" description="Disordered" evidence="1">
    <location>
        <begin position="89"/>
        <end position="140"/>
    </location>
</feature>
<reference evidence="3 4" key="1">
    <citation type="submission" date="2019-07" db="EMBL/GenBank/DDBJ databases">
        <title>Full genome sequence of Sphingomonas sp. 4R-6-7(HKS19).</title>
        <authorList>
            <person name="Im W.-T."/>
        </authorList>
    </citation>
    <scope>NUCLEOTIDE SEQUENCE [LARGE SCALE GENOMIC DNA]</scope>
    <source>
        <strain evidence="3 4">HKS19</strain>
    </source>
</reference>
<dbReference type="AlphaFoldDB" id="A0A5B8LHE9"/>
<gene>
    <name evidence="3" type="ORF">FPZ24_06810</name>
</gene>
<dbReference type="OrthoDB" id="7570448at2"/>
<dbReference type="KEGG" id="spai:FPZ24_06810"/>
<sequence>MFRTAFAALTLLALPATAIAQDKQAESGQPPKRIKSVTVSATEKCPESTADEIVVCNRVDNPYRIPKELRDSGPIPSKNQAWTTRLATDEQTSREAAGLPDTCSPVGTGGQTGCARAAARAFKADKRARGTNEDPNQPAQ</sequence>
<proteinExistence type="predicted"/>
<feature type="chain" id="PRO_5022822130" description="Secreted protein" evidence="2">
    <location>
        <begin position="21"/>
        <end position="140"/>
    </location>
</feature>
<evidence type="ECO:0008006" key="5">
    <source>
        <dbReference type="Google" id="ProtNLM"/>
    </source>
</evidence>
<organism evidence="3 4">
    <name type="scientific">Sphingomonas panacisoli</name>
    <dbReference type="NCBI Taxonomy" id="1813879"/>
    <lineage>
        <taxon>Bacteria</taxon>
        <taxon>Pseudomonadati</taxon>
        <taxon>Pseudomonadota</taxon>
        <taxon>Alphaproteobacteria</taxon>
        <taxon>Sphingomonadales</taxon>
        <taxon>Sphingomonadaceae</taxon>
        <taxon>Sphingomonas</taxon>
    </lineage>
</organism>
<dbReference type="Proteomes" id="UP000315673">
    <property type="component" value="Chromosome"/>
</dbReference>
<evidence type="ECO:0000313" key="3">
    <source>
        <dbReference type="EMBL" id="QDZ07225.1"/>
    </source>
</evidence>
<keyword evidence="4" id="KW-1185">Reference proteome</keyword>